<feature type="signal peptide" evidence="1">
    <location>
        <begin position="1"/>
        <end position="18"/>
    </location>
</feature>
<keyword evidence="1" id="KW-0732">Signal</keyword>
<sequence>MKFLTAVIIAIVLEVCNAHLCMLSPPQRGSMMGINKAGANDCILTAARCGGRPAGHPVMGLKTGTNFTVTFQKNLDHYDKATPGSFQVAIGQERTGTEMKNLVSIPDAGEPSLTLYSVNVTIPTGLVSRQLYVLQTAYVTNNKQAPAVFYQCADIIVEG</sequence>
<dbReference type="PANTHER" id="PTHR37916">
    <property type="entry name" value="CHITIN-BINDING TYPE-4 DOMAIN-CONTAINING PROTEIN"/>
    <property type="match status" value="1"/>
</dbReference>
<evidence type="ECO:0000313" key="3">
    <source>
        <dbReference type="Proteomes" id="UP000242188"/>
    </source>
</evidence>
<name>A0A210QV54_MIZYE</name>
<feature type="chain" id="PRO_5012803951" evidence="1">
    <location>
        <begin position="19"/>
        <end position="159"/>
    </location>
</feature>
<organism evidence="2 3">
    <name type="scientific">Mizuhopecten yessoensis</name>
    <name type="common">Japanese scallop</name>
    <name type="synonym">Patinopecten yessoensis</name>
    <dbReference type="NCBI Taxonomy" id="6573"/>
    <lineage>
        <taxon>Eukaryota</taxon>
        <taxon>Metazoa</taxon>
        <taxon>Spiralia</taxon>
        <taxon>Lophotrochozoa</taxon>
        <taxon>Mollusca</taxon>
        <taxon>Bivalvia</taxon>
        <taxon>Autobranchia</taxon>
        <taxon>Pteriomorphia</taxon>
        <taxon>Pectinida</taxon>
        <taxon>Pectinoidea</taxon>
        <taxon>Pectinidae</taxon>
        <taxon>Mizuhopecten</taxon>
    </lineage>
</organism>
<dbReference type="Proteomes" id="UP000242188">
    <property type="component" value="Unassembled WGS sequence"/>
</dbReference>
<reference evidence="2 3" key="1">
    <citation type="journal article" date="2017" name="Nat. Ecol. Evol.">
        <title>Scallop genome provides insights into evolution of bilaterian karyotype and development.</title>
        <authorList>
            <person name="Wang S."/>
            <person name="Zhang J."/>
            <person name="Jiao W."/>
            <person name="Li J."/>
            <person name="Xun X."/>
            <person name="Sun Y."/>
            <person name="Guo X."/>
            <person name="Huan P."/>
            <person name="Dong B."/>
            <person name="Zhang L."/>
            <person name="Hu X."/>
            <person name="Sun X."/>
            <person name="Wang J."/>
            <person name="Zhao C."/>
            <person name="Wang Y."/>
            <person name="Wang D."/>
            <person name="Huang X."/>
            <person name="Wang R."/>
            <person name="Lv J."/>
            <person name="Li Y."/>
            <person name="Zhang Z."/>
            <person name="Liu B."/>
            <person name="Lu W."/>
            <person name="Hui Y."/>
            <person name="Liang J."/>
            <person name="Zhou Z."/>
            <person name="Hou R."/>
            <person name="Li X."/>
            <person name="Liu Y."/>
            <person name="Li H."/>
            <person name="Ning X."/>
            <person name="Lin Y."/>
            <person name="Zhao L."/>
            <person name="Xing Q."/>
            <person name="Dou J."/>
            <person name="Li Y."/>
            <person name="Mao J."/>
            <person name="Guo H."/>
            <person name="Dou H."/>
            <person name="Li T."/>
            <person name="Mu C."/>
            <person name="Jiang W."/>
            <person name="Fu Q."/>
            <person name="Fu X."/>
            <person name="Miao Y."/>
            <person name="Liu J."/>
            <person name="Yu Q."/>
            <person name="Li R."/>
            <person name="Liao H."/>
            <person name="Li X."/>
            <person name="Kong Y."/>
            <person name="Jiang Z."/>
            <person name="Chourrout D."/>
            <person name="Li R."/>
            <person name="Bao Z."/>
        </authorList>
    </citation>
    <scope>NUCLEOTIDE SEQUENCE [LARGE SCALE GENOMIC DNA]</scope>
    <source>
        <strain evidence="2 3">PY_sf001</strain>
    </source>
</reference>
<gene>
    <name evidence="2" type="ORF">KP79_PYT13743</name>
</gene>
<accession>A0A210QV54</accession>
<protein>
    <submittedName>
        <fullName evidence="2">Uncharacterized protein</fullName>
    </submittedName>
</protein>
<dbReference type="AlphaFoldDB" id="A0A210QV54"/>
<dbReference type="PANTHER" id="PTHR37916:SF1">
    <property type="entry name" value="COPPER ACQUISITION FACTOR BIM1-LIKE DOMAIN-CONTAINING PROTEIN"/>
    <property type="match status" value="1"/>
</dbReference>
<dbReference type="OrthoDB" id="10022075at2759"/>
<evidence type="ECO:0000313" key="2">
    <source>
        <dbReference type="EMBL" id="OWF52552.1"/>
    </source>
</evidence>
<dbReference type="EMBL" id="NEDP02001767">
    <property type="protein sequence ID" value="OWF52552.1"/>
    <property type="molecule type" value="Genomic_DNA"/>
</dbReference>
<evidence type="ECO:0000256" key="1">
    <source>
        <dbReference type="SAM" id="SignalP"/>
    </source>
</evidence>
<keyword evidence="3" id="KW-1185">Reference proteome</keyword>
<proteinExistence type="predicted"/>
<comment type="caution">
    <text evidence="2">The sequence shown here is derived from an EMBL/GenBank/DDBJ whole genome shotgun (WGS) entry which is preliminary data.</text>
</comment>